<accession>A0ABR2G9R8</accession>
<reference evidence="2 3" key="1">
    <citation type="journal article" date="2024" name="G3 (Bethesda)">
        <title>Genome assembly of Hibiscus sabdariffa L. provides insights into metabolisms of medicinal natural products.</title>
        <authorList>
            <person name="Kim T."/>
        </authorList>
    </citation>
    <scope>NUCLEOTIDE SEQUENCE [LARGE SCALE GENOMIC DNA]</scope>
    <source>
        <strain evidence="2">TK-2024</strain>
        <tissue evidence="2">Old leaves</tissue>
    </source>
</reference>
<dbReference type="EMBL" id="JBBPBM010000002">
    <property type="protein sequence ID" value="KAK8597253.1"/>
    <property type="molecule type" value="Genomic_DNA"/>
</dbReference>
<keyword evidence="3" id="KW-1185">Reference proteome</keyword>
<evidence type="ECO:0000313" key="2">
    <source>
        <dbReference type="EMBL" id="KAK8597253.1"/>
    </source>
</evidence>
<sequence>MQKMSSDKAMVVKGTMISPATWRNLTGVEAKEKGNGKDGRANARKSGLGEEHGRATIGKYSKAQNQEAMFKKIPRMEHKSIQLYHYINGRATIGKYMISMVRNQEAIFKKIPRMEHKSTSCTITSMGKTKPFERLFQG</sequence>
<feature type="compositionally biased region" description="Basic and acidic residues" evidence="1">
    <location>
        <begin position="29"/>
        <end position="54"/>
    </location>
</feature>
<evidence type="ECO:0000313" key="3">
    <source>
        <dbReference type="Proteomes" id="UP001472677"/>
    </source>
</evidence>
<proteinExistence type="predicted"/>
<name>A0ABR2G9R8_9ROSI</name>
<gene>
    <name evidence="2" type="ORF">V6N12_065726</name>
</gene>
<feature type="region of interest" description="Disordered" evidence="1">
    <location>
        <begin position="27"/>
        <end position="57"/>
    </location>
</feature>
<organism evidence="2 3">
    <name type="scientific">Hibiscus sabdariffa</name>
    <name type="common">roselle</name>
    <dbReference type="NCBI Taxonomy" id="183260"/>
    <lineage>
        <taxon>Eukaryota</taxon>
        <taxon>Viridiplantae</taxon>
        <taxon>Streptophyta</taxon>
        <taxon>Embryophyta</taxon>
        <taxon>Tracheophyta</taxon>
        <taxon>Spermatophyta</taxon>
        <taxon>Magnoliopsida</taxon>
        <taxon>eudicotyledons</taxon>
        <taxon>Gunneridae</taxon>
        <taxon>Pentapetalae</taxon>
        <taxon>rosids</taxon>
        <taxon>malvids</taxon>
        <taxon>Malvales</taxon>
        <taxon>Malvaceae</taxon>
        <taxon>Malvoideae</taxon>
        <taxon>Hibiscus</taxon>
    </lineage>
</organism>
<comment type="caution">
    <text evidence="2">The sequence shown here is derived from an EMBL/GenBank/DDBJ whole genome shotgun (WGS) entry which is preliminary data.</text>
</comment>
<evidence type="ECO:0000256" key="1">
    <source>
        <dbReference type="SAM" id="MobiDB-lite"/>
    </source>
</evidence>
<dbReference type="Proteomes" id="UP001472677">
    <property type="component" value="Unassembled WGS sequence"/>
</dbReference>
<protein>
    <submittedName>
        <fullName evidence="2">Uncharacterized protein</fullName>
    </submittedName>
</protein>